<evidence type="ECO:0000256" key="1">
    <source>
        <dbReference type="ARBA" id="ARBA00004173"/>
    </source>
</evidence>
<dbReference type="InterPro" id="IPR033650">
    <property type="entry name" value="Ribosomal_mL46_NUDIX"/>
</dbReference>
<dbReference type="Proteomes" id="UP001610728">
    <property type="component" value="Unassembled WGS sequence"/>
</dbReference>
<gene>
    <name evidence="10" type="ORF">HOO65_060359</name>
</gene>
<sequence length="350" mass="39380">MACNRSLAISATLRSMSARQPPIGSLSDEYHIAHPYMNRISYSRTQCLPQMPRGISIRTYAATTTATTIADSTPLPSTTVPTATPSHAIKAGIILTRAPLLTAEPTAFESAFWFYQKRLNERLSLPFSQRFYFKPDTPAQLDWAIKLRERDGLVAREVGKYNGKSANSWNDELLVGDTLSAPETLTRTLLKDAELRVSEDAEEIPEEDRQPVESPQPRLSEADHKGDVRRLDRKMDRTLYLTVQQKDGTWEFPAVELEKEENLHLAAKRAMDTSAGLNMNTWIVGRVPVAHVVQPTTKTFFLKGRIMAGQANLTGNPLGLKDFKWLTREELETTLAPEYFKGVRNMMADR</sequence>
<keyword evidence="6" id="KW-0687">Ribonucleoprotein</keyword>
<comment type="subcellular location">
    <subcellularLocation>
        <location evidence="1">Mitochondrion</location>
    </subcellularLocation>
</comment>
<dbReference type="InterPro" id="IPR040008">
    <property type="entry name" value="Ribosomal_mL46"/>
</dbReference>
<feature type="region of interest" description="Disordered" evidence="8">
    <location>
        <begin position="196"/>
        <end position="228"/>
    </location>
</feature>
<keyword evidence="5" id="KW-0496">Mitochondrion</keyword>
<evidence type="ECO:0000256" key="6">
    <source>
        <dbReference type="ARBA" id="ARBA00023274"/>
    </source>
</evidence>
<reference evidence="10 11" key="1">
    <citation type="submission" date="2020-05" db="EMBL/GenBank/DDBJ databases">
        <title>Ceratocystis lukuohia genome.</title>
        <authorList>
            <person name="Harrington T.C."/>
            <person name="Kim K."/>
            <person name="Mayers C.G."/>
        </authorList>
    </citation>
    <scope>NUCLEOTIDE SEQUENCE [LARGE SCALE GENOMIC DNA]</scope>
    <source>
        <strain evidence="10 11">C4212</strain>
    </source>
</reference>
<dbReference type="EMBL" id="JABSNW010000006">
    <property type="protein sequence ID" value="KAL2886529.1"/>
    <property type="molecule type" value="Genomic_DNA"/>
</dbReference>
<comment type="caution">
    <text evidence="10">The sequence shown here is derived from an EMBL/GenBank/DDBJ whole genome shotgun (WGS) entry which is preliminary data.</text>
</comment>
<evidence type="ECO:0000256" key="4">
    <source>
        <dbReference type="ARBA" id="ARBA00022980"/>
    </source>
</evidence>
<dbReference type="SUPFAM" id="SSF55811">
    <property type="entry name" value="Nudix"/>
    <property type="match status" value="1"/>
</dbReference>
<keyword evidence="3" id="KW-0809">Transit peptide</keyword>
<dbReference type="InterPro" id="IPR021757">
    <property type="entry name" value="Ribosomal_mL46_N"/>
</dbReference>
<organism evidence="10 11">
    <name type="scientific">Ceratocystis lukuohia</name>
    <dbReference type="NCBI Taxonomy" id="2019550"/>
    <lineage>
        <taxon>Eukaryota</taxon>
        <taxon>Fungi</taxon>
        <taxon>Dikarya</taxon>
        <taxon>Ascomycota</taxon>
        <taxon>Pezizomycotina</taxon>
        <taxon>Sordariomycetes</taxon>
        <taxon>Hypocreomycetidae</taxon>
        <taxon>Microascales</taxon>
        <taxon>Ceratocystidaceae</taxon>
        <taxon>Ceratocystis</taxon>
    </lineage>
</organism>
<evidence type="ECO:0000256" key="3">
    <source>
        <dbReference type="ARBA" id="ARBA00022946"/>
    </source>
</evidence>
<evidence type="ECO:0000259" key="9">
    <source>
        <dbReference type="Pfam" id="PF11788"/>
    </source>
</evidence>
<dbReference type="Gene3D" id="3.90.79.10">
    <property type="entry name" value="Nucleoside Triphosphate Pyrophosphohydrolase"/>
    <property type="match status" value="1"/>
</dbReference>
<dbReference type="InterPro" id="IPR015797">
    <property type="entry name" value="NUDIX_hydrolase-like_dom_sf"/>
</dbReference>
<comment type="similarity">
    <text evidence="2">Belongs to the mitochondrion-specific ribosomal protein mL46 family.</text>
</comment>
<dbReference type="CDD" id="cd04661">
    <property type="entry name" value="NUDIX_MRP_L46"/>
    <property type="match status" value="1"/>
</dbReference>
<dbReference type="GeneID" id="98119755"/>
<evidence type="ECO:0000256" key="2">
    <source>
        <dbReference type="ARBA" id="ARBA00009070"/>
    </source>
</evidence>
<evidence type="ECO:0000313" key="10">
    <source>
        <dbReference type="EMBL" id="KAL2886529.1"/>
    </source>
</evidence>
<evidence type="ECO:0000256" key="7">
    <source>
        <dbReference type="ARBA" id="ARBA00035190"/>
    </source>
</evidence>
<feature type="domain" description="Large ribosomal subunit protein mL46 N-terminal" evidence="9">
    <location>
        <begin position="88"/>
        <end position="223"/>
    </location>
</feature>
<dbReference type="RefSeq" id="XP_070857709.1">
    <property type="nucleotide sequence ID" value="XM_071003949.1"/>
</dbReference>
<keyword evidence="11" id="KW-1185">Reference proteome</keyword>
<protein>
    <recommendedName>
        <fullName evidence="7">Large ribosomal subunit protein mL46</fullName>
    </recommendedName>
</protein>
<name>A0ABR4ME27_9PEZI</name>
<dbReference type="PANTHER" id="PTHR13124">
    <property type="entry name" value="39S RIBOSOMAL PROTEIN L46, MITOCHONDRIAL PRECURSOR-RELATED"/>
    <property type="match status" value="1"/>
</dbReference>
<evidence type="ECO:0000313" key="11">
    <source>
        <dbReference type="Proteomes" id="UP001610728"/>
    </source>
</evidence>
<keyword evidence="4 10" id="KW-0689">Ribosomal protein</keyword>
<proteinExistence type="inferred from homology"/>
<accession>A0ABR4ME27</accession>
<evidence type="ECO:0000256" key="8">
    <source>
        <dbReference type="SAM" id="MobiDB-lite"/>
    </source>
</evidence>
<dbReference type="Pfam" id="PF11788">
    <property type="entry name" value="MRP-L46"/>
    <property type="match status" value="1"/>
</dbReference>
<dbReference type="GO" id="GO:0005840">
    <property type="term" value="C:ribosome"/>
    <property type="evidence" value="ECO:0007669"/>
    <property type="project" value="UniProtKB-KW"/>
</dbReference>
<evidence type="ECO:0000256" key="5">
    <source>
        <dbReference type="ARBA" id="ARBA00023128"/>
    </source>
</evidence>
<dbReference type="PANTHER" id="PTHR13124:SF12">
    <property type="entry name" value="LARGE RIBOSOMAL SUBUNIT PROTEIN ML46"/>
    <property type="match status" value="1"/>
</dbReference>